<evidence type="ECO:0000313" key="1">
    <source>
        <dbReference type="EMBL" id="WQH04439.1"/>
    </source>
</evidence>
<dbReference type="PANTHER" id="PTHR35145:SF1">
    <property type="entry name" value="CYTOPLASMIC PROTEIN"/>
    <property type="match status" value="1"/>
</dbReference>
<keyword evidence="1" id="KW-0238">DNA-binding</keyword>
<accession>A0ABZ0XXG1</accession>
<protein>
    <submittedName>
        <fullName evidence="1">MmcQ/YjbR family DNA-binding protein</fullName>
    </submittedName>
</protein>
<dbReference type="InterPro" id="IPR038056">
    <property type="entry name" value="YjbR-like_sf"/>
</dbReference>
<dbReference type="InterPro" id="IPR058532">
    <property type="entry name" value="YjbR/MT2646/Rv2570-like"/>
</dbReference>
<sequence>MKLEQAKALCRSLPGATEDVKWESTLVFSVGGKMFAATDTGHNVTRLSLKVDDDLFLGLTDRDGIIPAPYLARAKWIRIENIQSMGDAELTGLITRAHELILNKLTKKLQRDILGSAGA</sequence>
<reference evidence="1 2" key="1">
    <citation type="submission" date="2023-11" db="EMBL/GenBank/DDBJ databases">
        <title>MicrobeMod: A computational toolkit for identifying prokaryotic methylation and restriction-modification with nanopore sequencing.</title>
        <authorList>
            <person name="Crits-Christoph A."/>
            <person name="Kang S.C."/>
            <person name="Lee H."/>
            <person name="Ostrov N."/>
        </authorList>
    </citation>
    <scope>NUCLEOTIDE SEQUENCE [LARGE SCALE GENOMIC DNA]</scope>
    <source>
        <strain evidence="1 2">ATCC 25935</strain>
    </source>
</reference>
<dbReference type="GeneID" id="43165589"/>
<gene>
    <name evidence="1" type="ORF">SR858_25945</name>
</gene>
<dbReference type="Gene3D" id="3.90.1150.30">
    <property type="match status" value="1"/>
</dbReference>
<dbReference type="PANTHER" id="PTHR35145">
    <property type="entry name" value="CYTOPLASMIC PROTEIN-RELATED"/>
    <property type="match status" value="1"/>
</dbReference>
<dbReference type="GO" id="GO:0003677">
    <property type="term" value="F:DNA binding"/>
    <property type="evidence" value="ECO:0007669"/>
    <property type="project" value="UniProtKB-KW"/>
</dbReference>
<keyword evidence="2" id="KW-1185">Reference proteome</keyword>
<dbReference type="SUPFAM" id="SSF142906">
    <property type="entry name" value="YjbR-like"/>
    <property type="match status" value="1"/>
</dbReference>
<dbReference type="EMBL" id="CP140152">
    <property type="protein sequence ID" value="WQH04439.1"/>
    <property type="molecule type" value="Genomic_DNA"/>
</dbReference>
<dbReference type="InterPro" id="IPR007351">
    <property type="entry name" value="YjbR"/>
</dbReference>
<dbReference type="Pfam" id="PF04237">
    <property type="entry name" value="YjbR"/>
    <property type="match status" value="1"/>
</dbReference>
<evidence type="ECO:0000313" key="2">
    <source>
        <dbReference type="Proteomes" id="UP001326110"/>
    </source>
</evidence>
<dbReference type="Proteomes" id="UP001326110">
    <property type="component" value="Chromosome"/>
</dbReference>
<organism evidence="1 2">
    <name type="scientific">Duganella zoogloeoides</name>
    <dbReference type="NCBI Taxonomy" id="75659"/>
    <lineage>
        <taxon>Bacteria</taxon>
        <taxon>Pseudomonadati</taxon>
        <taxon>Pseudomonadota</taxon>
        <taxon>Betaproteobacteria</taxon>
        <taxon>Burkholderiales</taxon>
        <taxon>Oxalobacteraceae</taxon>
        <taxon>Telluria group</taxon>
        <taxon>Duganella</taxon>
    </lineage>
</organism>
<proteinExistence type="predicted"/>
<dbReference type="RefSeq" id="WP_019924008.1">
    <property type="nucleotide sequence ID" value="NZ_CP140152.1"/>
</dbReference>
<name>A0ABZ0XXG1_9BURK</name>